<evidence type="ECO:0000256" key="2">
    <source>
        <dbReference type="ARBA" id="ARBA00022729"/>
    </source>
</evidence>
<keyword evidence="2" id="KW-0732">Signal</keyword>
<dbReference type="PANTHER" id="PTHR46091">
    <property type="entry name" value="BLR7054 PROTEIN"/>
    <property type="match status" value="1"/>
</dbReference>
<dbReference type="Proteomes" id="UP000678679">
    <property type="component" value="Chromosome 1"/>
</dbReference>
<dbReference type="PANTHER" id="PTHR46091:SF3">
    <property type="entry name" value="AMINE OXIDASE DOMAIN-CONTAINING PROTEIN"/>
    <property type="match status" value="1"/>
</dbReference>
<dbReference type="EMBL" id="CP076132">
    <property type="protein sequence ID" value="QWG01502.1"/>
    <property type="molecule type" value="Genomic_DNA"/>
</dbReference>
<dbReference type="InterPro" id="IPR002937">
    <property type="entry name" value="Amino_oxidase"/>
</dbReference>
<dbReference type="InterPro" id="IPR039261">
    <property type="entry name" value="FNR_nucleotide-bd"/>
</dbReference>
<dbReference type="KEGG" id="fya:KMW28_17830"/>
<protein>
    <submittedName>
        <fullName evidence="7">FAD-dependent oxidoreductase</fullName>
    </submittedName>
</protein>
<dbReference type="InterPro" id="IPR001433">
    <property type="entry name" value="OxRdtase_FAD/NAD-bd"/>
</dbReference>
<keyword evidence="8" id="KW-1185">Reference proteome</keyword>
<dbReference type="InterPro" id="IPR017927">
    <property type="entry name" value="FAD-bd_FR_type"/>
</dbReference>
<dbReference type="SUPFAM" id="SSF51905">
    <property type="entry name" value="FAD/NAD(P)-binding domain"/>
    <property type="match status" value="1"/>
</dbReference>
<name>A0AAX1N2M7_9BACT</name>
<dbReference type="InterPro" id="IPR052206">
    <property type="entry name" value="Retinol_saturase"/>
</dbReference>
<gene>
    <name evidence="7" type="ORF">KMW28_17830</name>
</gene>
<proteinExistence type="predicted"/>
<accession>A0AAX1N2M7</accession>
<evidence type="ECO:0000256" key="3">
    <source>
        <dbReference type="ARBA" id="ARBA00022827"/>
    </source>
</evidence>
<evidence type="ECO:0000256" key="1">
    <source>
        <dbReference type="ARBA" id="ARBA00022630"/>
    </source>
</evidence>
<dbReference type="Gene3D" id="2.40.30.10">
    <property type="entry name" value="Translation factors"/>
    <property type="match status" value="1"/>
</dbReference>
<sequence>MSYPQYDAIIIGGGLGGLVSAATLSKRGKKVLLLEQHYVIGGCATTFKRKDFIMEVGLHEMDGLYERDIKNDIFDYLDIKKNVDLLQVPEVYNFKSNDLDFVLPHGHDAALNALVEKFPHERKNIEKFLLFMDAILSELPSFPVDKWKQYLNLPFMPLTYPNVVKASKKTLGEWLDHYFDDDNLKLVLQANLLYYHDDPYSMSMIYFSAAQTSYISGGGYFIKGGSQKLSDYLKEFIEENSGTVLLGQKVKNIIIENKVATGVVFQDAFNPNNTKKVSGKKIIANCAVPVVKKMLPNEEAIKLGKKIDHLKPACSLLSIYIGFKSDIKKLGSKYYSTFFNSSSVKNINEIYANANGDYSERNYVFVDYSQIDSELAPQNKSFGVICCADYLKNWENLSPEEYKIKKEEVSKIFIDRLNDHIPGIANEIEYYELATSKTINRYTGNPFGTPYGFAQTPNQSGMGRNPLQSPVKNLHFAGAWTFPGGGFTGAIISGFLCANQVDKSINSKKLTNSNVQDNRLVKLIEKKNIAQNTVELVYEKPDNFDYDAGQYAILELIDPPFSNLDVPHRPLSIVSHPSENKIKFTMRYSNSSFKKSISELIVNDYSKIYGPLGKFTVKNATKGIAFIVSGIGITPILPLLMELKEKEYKEPIYLFYSNKTEESAAYHEDFLKMKLDNFNYVPVFTSKEKRIDSNFLNEYLHQWGDFHYYIVGSSEFSKSLVKQLSCNPFIEQKDIKVDDFG</sequence>
<evidence type="ECO:0000256" key="4">
    <source>
        <dbReference type="ARBA" id="ARBA00022857"/>
    </source>
</evidence>
<evidence type="ECO:0000313" key="8">
    <source>
        <dbReference type="Proteomes" id="UP000678679"/>
    </source>
</evidence>
<dbReference type="SUPFAM" id="SSF52343">
    <property type="entry name" value="Ferredoxin reductase-like, C-terminal NADP-linked domain"/>
    <property type="match status" value="1"/>
</dbReference>
<keyword evidence="1" id="KW-0285">Flavoprotein</keyword>
<dbReference type="Pfam" id="PF01593">
    <property type="entry name" value="Amino_oxidase"/>
    <property type="match status" value="1"/>
</dbReference>
<keyword evidence="3" id="KW-0274">FAD</keyword>
<evidence type="ECO:0000256" key="5">
    <source>
        <dbReference type="ARBA" id="ARBA00023027"/>
    </source>
</evidence>
<evidence type="ECO:0000259" key="6">
    <source>
        <dbReference type="PROSITE" id="PS51384"/>
    </source>
</evidence>
<dbReference type="InterPro" id="IPR036188">
    <property type="entry name" value="FAD/NAD-bd_sf"/>
</dbReference>
<keyword evidence="4" id="KW-0521">NADP</keyword>
<dbReference type="Gene3D" id="3.50.50.60">
    <property type="entry name" value="FAD/NAD(P)-binding domain"/>
    <property type="match status" value="2"/>
</dbReference>
<dbReference type="InterPro" id="IPR017938">
    <property type="entry name" value="Riboflavin_synthase-like_b-brl"/>
</dbReference>
<dbReference type="Pfam" id="PF00175">
    <property type="entry name" value="NAD_binding_1"/>
    <property type="match status" value="1"/>
</dbReference>
<feature type="domain" description="FAD-binding FR-type" evidence="6">
    <location>
        <begin position="516"/>
        <end position="618"/>
    </location>
</feature>
<dbReference type="GO" id="GO:0016491">
    <property type="term" value="F:oxidoreductase activity"/>
    <property type="evidence" value="ECO:0007669"/>
    <property type="project" value="InterPro"/>
</dbReference>
<keyword evidence="5" id="KW-0520">NAD</keyword>
<evidence type="ECO:0000313" key="7">
    <source>
        <dbReference type="EMBL" id="QWG01502.1"/>
    </source>
</evidence>
<dbReference type="SUPFAM" id="SSF63380">
    <property type="entry name" value="Riboflavin synthase domain-like"/>
    <property type="match status" value="1"/>
</dbReference>
<dbReference type="PROSITE" id="PS51384">
    <property type="entry name" value="FAD_FR"/>
    <property type="match status" value="1"/>
</dbReference>
<organism evidence="7 8">
    <name type="scientific">Flammeovirga yaeyamensis</name>
    <dbReference type="NCBI Taxonomy" id="367791"/>
    <lineage>
        <taxon>Bacteria</taxon>
        <taxon>Pseudomonadati</taxon>
        <taxon>Bacteroidota</taxon>
        <taxon>Cytophagia</taxon>
        <taxon>Cytophagales</taxon>
        <taxon>Flammeovirgaceae</taxon>
        <taxon>Flammeovirga</taxon>
    </lineage>
</organism>
<dbReference type="Gene3D" id="3.40.50.80">
    <property type="entry name" value="Nucleotide-binding domain of ferredoxin-NADP reductase (FNR) module"/>
    <property type="match status" value="1"/>
</dbReference>
<dbReference type="AlphaFoldDB" id="A0AAX1N2M7"/>
<reference evidence="7 8" key="1">
    <citation type="submission" date="2021-05" db="EMBL/GenBank/DDBJ databases">
        <title>Comparative genomic studies on the polysaccharide-degrading batcterial strains of the Flammeovirga genus.</title>
        <authorList>
            <person name="Zewei F."/>
            <person name="Zheng Z."/>
            <person name="Yu L."/>
            <person name="Ruyue G."/>
            <person name="Yanhong M."/>
            <person name="Yuanyuan C."/>
            <person name="Jingyan G."/>
            <person name="Wenjun H."/>
        </authorList>
    </citation>
    <scope>NUCLEOTIDE SEQUENCE [LARGE SCALE GENOMIC DNA]</scope>
    <source>
        <strain evidence="7 8">NBRC:100898</strain>
    </source>
</reference>
<dbReference type="RefSeq" id="WP_169662974.1">
    <property type="nucleotide sequence ID" value="NZ_CP076132.1"/>
</dbReference>
<dbReference type="CDD" id="cd00322">
    <property type="entry name" value="FNR_like"/>
    <property type="match status" value="1"/>
</dbReference>